<proteinExistence type="predicted"/>
<keyword evidence="4" id="KW-1185">Reference proteome</keyword>
<dbReference type="Proteomes" id="UP000295794">
    <property type="component" value="Unassembled WGS sequence"/>
</dbReference>
<gene>
    <name evidence="2" type="ORF">EV682_12915</name>
    <name evidence="1" type="ORF">NCTC11159_00004</name>
</gene>
<dbReference type="RefSeq" id="WP_099396643.1">
    <property type="nucleotide sequence ID" value="NZ_CAWOLO010000029.1"/>
</dbReference>
<evidence type="ECO:0000313" key="1">
    <source>
        <dbReference type="EMBL" id="STQ88993.1"/>
    </source>
</evidence>
<evidence type="ECO:0000313" key="3">
    <source>
        <dbReference type="Proteomes" id="UP000255108"/>
    </source>
</evidence>
<reference evidence="2 4" key="2">
    <citation type="submission" date="2019-03" db="EMBL/GenBank/DDBJ databases">
        <title>Genomic Encyclopedia of Type Strains, Phase IV (KMG-IV): sequencing the most valuable type-strain genomes for metagenomic binning, comparative biology and taxonomic classification.</title>
        <authorList>
            <person name="Goeker M."/>
        </authorList>
    </citation>
    <scope>NUCLEOTIDE SEQUENCE [LARGE SCALE GENOMIC DNA]</scope>
    <source>
        <strain evidence="2 4">DSM 3764</strain>
    </source>
</reference>
<evidence type="ECO:0000313" key="4">
    <source>
        <dbReference type="Proteomes" id="UP000295794"/>
    </source>
</evidence>
<evidence type="ECO:0000313" key="2">
    <source>
        <dbReference type="EMBL" id="TCU80300.1"/>
    </source>
</evidence>
<dbReference type="AlphaFoldDB" id="A0A377Q219"/>
<dbReference type="EMBL" id="SMBT01000029">
    <property type="protein sequence ID" value="TCU80300.1"/>
    <property type="molecule type" value="Genomic_DNA"/>
</dbReference>
<protein>
    <submittedName>
        <fullName evidence="1">Uncharacterized protein</fullName>
    </submittedName>
</protein>
<reference evidence="1 3" key="1">
    <citation type="submission" date="2018-06" db="EMBL/GenBank/DDBJ databases">
        <authorList>
            <consortium name="Pathogen Informatics"/>
            <person name="Doyle S."/>
        </authorList>
    </citation>
    <scope>NUCLEOTIDE SEQUENCE [LARGE SCALE GENOMIC DNA]</scope>
    <source>
        <strain evidence="1 3">NCTC11159</strain>
    </source>
</reference>
<dbReference type="OrthoDB" id="8591790at2"/>
<name>A0A377Q219_9NEIS</name>
<dbReference type="EMBL" id="UGHR01000001">
    <property type="protein sequence ID" value="STQ88993.1"/>
    <property type="molecule type" value="Genomic_DNA"/>
</dbReference>
<organism evidence="1 3">
    <name type="scientific">Iodobacter fluviatilis</name>
    <dbReference type="NCBI Taxonomy" id="537"/>
    <lineage>
        <taxon>Bacteria</taxon>
        <taxon>Pseudomonadati</taxon>
        <taxon>Pseudomonadota</taxon>
        <taxon>Betaproteobacteria</taxon>
        <taxon>Neisseriales</taxon>
        <taxon>Chitinibacteraceae</taxon>
        <taxon>Iodobacter</taxon>
    </lineage>
</organism>
<sequence length="100" mass="11300">MPTQLLALGVIGVRLYERILTSPAQYSNELADHIVDEINYYLPMAPLKEETLLFHLACEIHLALEECDEKINTIAGRHEAAVIVSGLIAQTKRFSHLYHD</sequence>
<dbReference type="Proteomes" id="UP000255108">
    <property type="component" value="Unassembled WGS sequence"/>
</dbReference>
<accession>A0A377Q219</accession>